<feature type="region of interest" description="Disordered" evidence="2">
    <location>
        <begin position="72"/>
        <end position="92"/>
    </location>
</feature>
<organism evidence="4 5">
    <name type="scientific">Paracerasibacillus soli</name>
    <dbReference type="NCBI Taxonomy" id="480284"/>
    <lineage>
        <taxon>Bacteria</taxon>
        <taxon>Bacillati</taxon>
        <taxon>Bacillota</taxon>
        <taxon>Bacilli</taxon>
        <taxon>Bacillales</taxon>
        <taxon>Bacillaceae</taxon>
        <taxon>Paracerasibacillus</taxon>
    </lineage>
</organism>
<keyword evidence="5" id="KW-1185">Reference proteome</keyword>
<evidence type="ECO:0000256" key="2">
    <source>
        <dbReference type="SAM" id="MobiDB-lite"/>
    </source>
</evidence>
<accession>A0ABU5CRY9</accession>
<dbReference type="RefSeq" id="WP_320378943.1">
    <property type="nucleotide sequence ID" value="NZ_JAWDIQ010000001.1"/>
</dbReference>
<sequence>MDKRIKEGLHAYFQDKQLFTKDLEERIMMKSKSRSKIHKGKKTFKFTPIFSLIATVVIFAGLTMFALAENQTTKPNTPNNQDEVAGVSQSDEVEQKEAIQQYKAEIEKYKTEVNKYIEENDKLNHELVELKSVNKELVTENENYMKQLKEEKTNASNELFNHTEKLLKNAGYDDGIAGVRKDLMSNPDIIPYEGVLGGTMNFYSEEDIIVLSHEWVFASFEDGHNMGFALLKYTIENGKIVKWELVDSYLWE</sequence>
<evidence type="ECO:0000256" key="1">
    <source>
        <dbReference type="SAM" id="Coils"/>
    </source>
</evidence>
<reference evidence="4 5" key="1">
    <citation type="submission" date="2023-10" db="EMBL/GenBank/DDBJ databases">
        <title>Virgibacillus soli CC-YMP-6 genome.</title>
        <authorList>
            <person name="Miliotis G."/>
            <person name="Sengupta P."/>
            <person name="Hameed A."/>
            <person name="Chuvochina M."/>
            <person name="Mcdonagh F."/>
            <person name="Simpson A.C."/>
            <person name="Singh N.K."/>
            <person name="Rekha P.D."/>
            <person name="Raman K."/>
            <person name="Hugenholtz P."/>
            <person name="Venkateswaran K."/>
        </authorList>
    </citation>
    <scope>NUCLEOTIDE SEQUENCE [LARGE SCALE GENOMIC DNA]</scope>
    <source>
        <strain evidence="4 5">CC-YMP-6</strain>
    </source>
</reference>
<keyword evidence="3" id="KW-0812">Transmembrane</keyword>
<proteinExistence type="predicted"/>
<keyword evidence="3" id="KW-0472">Membrane</keyword>
<protein>
    <submittedName>
        <fullName evidence="4">Uncharacterized protein</fullName>
    </submittedName>
</protein>
<evidence type="ECO:0000313" key="5">
    <source>
        <dbReference type="Proteomes" id="UP001275315"/>
    </source>
</evidence>
<comment type="caution">
    <text evidence="4">The sequence shown here is derived from an EMBL/GenBank/DDBJ whole genome shotgun (WGS) entry which is preliminary data.</text>
</comment>
<feature type="compositionally biased region" description="Low complexity" evidence="2">
    <location>
        <begin position="72"/>
        <end position="81"/>
    </location>
</feature>
<evidence type="ECO:0000256" key="3">
    <source>
        <dbReference type="SAM" id="Phobius"/>
    </source>
</evidence>
<gene>
    <name evidence="4" type="ORF">RWD45_05865</name>
</gene>
<keyword evidence="3" id="KW-1133">Transmembrane helix</keyword>
<evidence type="ECO:0000313" key="4">
    <source>
        <dbReference type="EMBL" id="MDY0408190.1"/>
    </source>
</evidence>
<feature type="transmembrane region" description="Helical" evidence="3">
    <location>
        <begin position="46"/>
        <end position="68"/>
    </location>
</feature>
<keyword evidence="1" id="KW-0175">Coiled coil</keyword>
<name>A0ABU5CRY9_9BACI</name>
<dbReference type="Proteomes" id="UP001275315">
    <property type="component" value="Unassembled WGS sequence"/>
</dbReference>
<dbReference type="EMBL" id="JAWDIQ010000001">
    <property type="protein sequence ID" value="MDY0408190.1"/>
    <property type="molecule type" value="Genomic_DNA"/>
</dbReference>
<feature type="coiled-coil region" evidence="1">
    <location>
        <begin position="92"/>
        <end position="165"/>
    </location>
</feature>